<dbReference type="AlphaFoldDB" id="A0A9Q1BDB3"/>
<dbReference type="InterPro" id="IPR016818">
    <property type="entry name" value="NOSIP"/>
</dbReference>
<evidence type="ECO:0000256" key="2">
    <source>
        <dbReference type="ARBA" id="ARBA00008126"/>
    </source>
</evidence>
<dbReference type="Gene3D" id="3.30.40.10">
    <property type="entry name" value="Zinc/RING finger domain, C3HC4 (zinc finger)"/>
    <property type="match status" value="2"/>
</dbReference>
<keyword evidence="5" id="KW-0175">Coiled coil</keyword>
<dbReference type="CDD" id="cd16661">
    <property type="entry name" value="RING-Ubox1_NOSIP"/>
    <property type="match status" value="1"/>
</dbReference>
<dbReference type="PIRSF" id="PIRSF023577">
    <property type="entry name" value="ENOS_interacting"/>
    <property type="match status" value="1"/>
</dbReference>
<feature type="compositionally biased region" description="Low complexity" evidence="6">
    <location>
        <begin position="143"/>
        <end position="163"/>
    </location>
</feature>
<dbReference type="Proteomes" id="UP001152320">
    <property type="component" value="Chromosome 19"/>
</dbReference>
<feature type="domain" description="Nitric oxide synthase-interacting protein zinc-finger" evidence="7">
    <location>
        <begin position="4"/>
        <end position="78"/>
    </location>
</feature>
<feature type="compositionally biased region" description="Polar residues" evidence="6">
    <location>
        <begin position="178"/>
        <end position="191"/>
    </location>
</feature>
<keyword evidence="9" id="KW-1185">Reference proteome</keyword>
<reference evidence="8" key="1">
    <citation type="submission" date="2021-10" db="EMBL/GenBank/DDBJ databases">
        <title>Tropical sea cucumber genome reveals ecological adaptation and Cuvierian tubules defense mechanism.</title>
        <authorList>
            <person name="Chen T."/>
        </authorList>
    </citation>
    <scope>NUCLEOTIDE SEQUENCE</scope>
    <source>
        <strain evidence="8">Nanhai2018</strain>
        <tissue evidence="8">Muscle</tissue>
    </source>
</reference>
<evidence type="ECO:0000256" key="6">
    <source>
        <dbReference type="SAM" id="MobiDB-lite"/>
    </source>
</evidence>
<dbReference type="Pfam" id="PF15906">
    <property type="entry name" value="zf-NOSIP"/>
    <property type="match status" value="1"/>
</dbReference>
<name>A0A9Q1BDB3_HOLLE</name>
<dbReference type="InterPro" id="IPR031790">
    <property type="entry name" value="Znf-NOSIP"/>
</dbReference>
<evidence type="ECO:0000313" key="9">
    <source>
        <dbReference type="Proteomes" id="UP001152320"/>
    </source>
</evidence>
<dbReference type="FunFam" id="3.30.40.10:FF:000601">
    <property type="entry name" value="Nitric oxide synthase-interacting protein homolog"/>
    <property type="match status" value="1"/>
</dbReference>
<accession>A0A9Q1BDB3</accession>
<dbReference type="EMBL" id="JAIZAY010000019">
    <property type="protein sequence ID" value="KAJ8023511.1"/>
    <property type="molecule type" value="Genomic_DNA"/>
</dbReference>
<dbReference type="GO" id="GO:0061630">
    <property type="term" value="F:ubiquitin protein ligase activity"/>
    <property type="evidence" value="ECO:0007669"/>
    <property type="project" value="InterPro"/>
</dbReference>
<dbReference type="SUPFAM" id="SSF57850">
    <property type="entry name" value="RING/U-box"/>
    <property type="match status" value="2"/>
</dbReference>
<evidence type="ECO:0000256" key="3">
    <source>
        <dbReference type="ARBA" id="ARBA00023242"/>
    </source>
</evidence>
<dbReference type="PANTHER" id="PTHR13063:SF10">
    <property type="entry name" value="NITRIC OXIDE SYNTHASE-INTERACTING PROTEIN"/>
    <property type="match status" value="1"/>
</dbReference>
<protein>
    <submittedName>
        <fullName evidence="8">Nitric oxide synthase-interacting protein</fullName>
    </submittedName>
</protein>
<organism evidence="8 9">
    <name type="scientific">Holothuria leucospilota</name>
    <name type="common">Black long sea cucumber</name>
    <name type="synonym">Mertensiothuria leucospilota</name>
    <dbReference type="NCBI Taxonomy" id="206669"/>
    <lineage>
        <taxon>Eukaryota</taxon>
        <taxon>Metazoa</taxon>
        <taxon>Echinodermata</taxon>
        <taxon>Eleutherozoa</taxon>
        <taxon>Echinozoa</taxon>
        <taxon>Holothuroidea</taxon>
        <taxon>Aspidochirotacea</taxon>
        <taxon>Aspidochirotida</taxon>
        <taxon>Holothuriidae</taxon>
        <taxon>Holothuria</taxon>
    </lineage>
</organism>
<keyword evidence="3 4" id="KW-0539">Nucleus</keyword>
<dbReference type="OrthoDB" id="116827at2759"/>
<proteinExistence type="inferred from homology"/>
<evidence type="ECO:0000256" key="5">
    <source>
        <dbReference type="SAM" id="Coils"/>
    </source>
</evidence>
<sequence length="315" mass="34919">MTRHQRNATAGCVYTYHERKKDAATSGYGTNFARLGTDSVRGFDCCCLSLQPCQNPVITPDGWLYDKEAILEYILHKKKEIEKQMKEYERQCKKEKEEESKTKETKQSQKLTAFMKNETSITSKPFNPFQDAPPAKRVKVEQPSTSNGPSSSNGPSANSESVSNMAAGKDKELPSFWTPDQTPQAKASTIQKPDKTVYCPMSKKPLKLKHLIPVTFTLADKEDVGKNLAGKRVRYKCAVTHDVLTNSIRCAVLKPSGKVVTMDCVEKLIKKDMRDPFSGELLKDSDIIPLKGGTGFAASGAELEAKKARPVMMAS</sequence>
<evidence type="ECO:0000256" key="4">
    <source>
        <dbReference type="PIRNR" id="PIRNR023577"/>
    </source>
</evidence>
<comment type="subcellular location">
    <subcellularLocation>
        <location evidence="1 4">Nucleus</location>
    </subcellularLocation>
</comment>
<dbReference type="GO" id="GO:0005634">
    <property type="term" value="C:nucleus"/>
    <property type="evidence" value="ECO:0007669"/>
    <property type="project" value="UniProtKB-SubCell"/>
</dbReference>
<evidence type="ECO:0000313" key="8">
    <source>
        <dbReference type="EMBL" id="KAJ8023511.1"/>
    </source>
</evidence>
<dbReference type="FunFam" id="3.30.40.10:FF:000027">
    <property type="entry name" value="Pre-mRNA-processing factor 19, putative"/>
    <property type="match status" value="1"/>
</dbReference>
<feature type="region of interest" description="Disordered" evidence="6">
    <location>
        <begin position="121"/>
        <end position="191"/>
    </location>
</feature>
<comment type="similarity">
    <text evidence="2 4">Belongs to the NOSIP family.</text>
</comment>
<gene>
    <name evidence="8" type="ORF">HOLleu_35974</name>
</gene>
<feature type="coiled-coil region" evidence="5">
    <location>
        <begin position="71"/>
        <end position="105"/>
    </location>
</feature>
<dbReference type="CDD" id="cd16662">
    <property type="entry name" value="RING-Ubox2_NOSIP"/>
    <property type="match status" value="1"/>
</dbReference>
<dbReference type="InterPro" id="IPR013083">
    <property type="entry name" value="Znf_RING/FYVE/PHD"/>
</dbReference>
<comment type="caution">
    <text evidence="8">The sequence shown here is derived from an EMBL/GenBank/DDBJ whole genome shotgun (WGS) entry which is preliminary data.</text>
</comment>
<dbReference type="PANTHER" id="PTHR13063">
    <property type="entry name" value="ENOS INTERACTING PROTEIN"/>
    <property type="match status" value="1"/>
</dbReference>
<evidence type="ECO:0000256" key="1">
    <source>
        <dbReference type="ARBA" id="ARBA00004123"/>
    </source>
</evidence>
<evidence type="ECO:0000259" key="7">
    <source>
        <dbReference type="Pfam" id="PF15906"/>
    </source>
</evidence>